<gene>
    <name evidence="2" type="ORF">DVH29_15335</name>
</gene>
<feature type="transmembrane region" description="Helical" evidence="1">
    <location>
        <begin position="6"/>
        <end position="24"/>
    </location>
</feature>
<keyword evidence="1" id="KW-0812">Transmembrane</keyword>
<dbReference type="Proteomes" id="UP000253759">
    <property type="component" value="Unassembled WGS sequence"/>
</dbReference>
<proteinExistence type="predicted"/>
<evidence type="ECO:0000256" key="1">
    <source>
        <dbReference type="SAM" id="Phobius"/>
    </source>
</evidence>
<accession>A0A369W0Z5</accession>
<comment type="caution">
    <text evidence="2">The sequence shown here is derived from an EMBL/GenBank/DDBJ whole genome shotgun (WGS) entry which is preliminary data.</text>
</comment>
<evidence type="ECO:0000313" key="2">
    <source>
        <dbReference type="EMBL" id="RDE07709.1"/>
    </source>
</evidence>
<keyword evidence="1" id="KW-0472">Membrane</keyword>
<dbReference type="AlphaFoldDB" id="A0A369W0Z5"/>
<evidence type="ECO:0000313" key="3">
    <source>
        <dbReference type="Proteomes" id="UP000253759"/>
    </source>
</evidence>
<keyword evidence="3" id="KW-1185">Reference proteome</keyword>
<protein>
    <submittedName>
        <fullName evidence="2">Uncharacterized protein</fullName>
    </submittedName>
</protein>
<organism evidence="2 3">
    <name type="scientific">Pelagibacterium lacus</name>
    <dbReference type="NCBI Taxonomy" id="2282655"/>
    <lineage>
        <taxon>Bacteria</taxon>
        <taxon>Pseudomonadati</taxon>
        <taxon>Pseudomonadota</taxon>
        <taxon>Alphaproteobacteria</taxon>
        <taxon>Hyphomicrobiales</taxon>
        <taxon>Devosiaceae</taxon>
        <taxon>Pelagibacterium</taxon>
    </lineage>
</organism>
<reference evidence="3" key="1">
    <citation type="submission" date="2018-07" db="EMBL/GenBank/DDBJ databases">
        <authorList>
            <person name="Liu B.-T."/>
            <person name="Du Z."/>
        </authorList>
    </citation>
    <scope>NUCLEOTIDE SEQUENCE [LARGE SCALE GENOMIC DNA]</scope>
    <source>
        <strain evidence="3">XYN52</strain>
    </source>
</reference>
<name>A0A369W0Z5_9HYPH</name>
<keyword evidence="1" id="KW-1133">Transmembrane helix</keyword>
<dbReference type="EMBL" id="QQNH01000040">
    <property type="protein sequence ID" value="RDE07709.1"/>
    <property type="molecule type" value="Genomic_DNA"/>
</dbReference>
<sequence length="107" mass="11769">MHVKRTVYNISVAVALAFLEPFGVQELRTRPLFLQSFRNKAGLLTSPKSTCQGNATPSVKMWMAPAASITELQRDQLEVAEHSPHRLITASAIMATIADARAYKSGR</sequence>